<dbReference type="RefSeq" id="WP_135419633.1">
    <property type="nucleotide sequence ID" value="NZ_SRLB01000050.1"/>
</dbReference>
<evidence type="ECO:0000313" key="1">
    <source>
        <dbReference type="EMBL" id="TGD93432.1"/>
    </source>
</evidence>
<gene>
    <name evidence="1" type="ORF">EU555_33365</name>
</gene>
<comment type="caution">
    <text evidence="1">The sequence shown here is derived from an EMBL/GenBank/DDBJ whole genome shotgun (WGS) entry which is preliminary data.</text>
</comment>
<sequence>MLRLVEDFRQRPADAMAATLDHRHQMRGTMHALRREVDHLRTYRAEAGRRMMRHGIEPPEGIT</sequence>
<name>A0A4Z0NFE2_9HYPH</name>
<dbReference type="AlphaFoldDB" id="A0A4Z0NFE2"/>
<dbReference type="Proteomes" id="UP000297535">
    <property type="component" value="Unassembled WGS sequence"/>
</dbReference>
<accession>A0A4Z0NFE2</accession>
<dbReference type="EMBL" id="SRLB01000050">
    <property type="protein sequence ID" value="TGD93432.1"/>
    <property type="molecule type" value="Genomic_DNA"/>
</dbReference>
<proteinExistence type="predicted"/>
<evidence type="ECO:0000313" key="2">
    <source>
        <dbReference type="Proteomes" id="UP000297535"/>
    </source>
</evidence>
<protein>
    <submittedName>
        <fullName evidence="1">Uncharacterized protein</fullName>
    </submittedName>
</protein>
<keyword evidence="2" id="KW-1185">Reference proteome</keyword>
<reference evidence="1 2" key="1">
    <citation type="submission" date="2019-04" db="EMBL/GenBank/DDBJ databases">
        <authorList>
            <person name="Feng G."/>
            <person name="Zhu H."/>
        </authorList>
    </citation>
    <scope>NUCLEOTIDE SEQUENCE [LARGE SCALE GENOMIC DNA]</scope>
    <source>
        <strain evidence="1 2">6HR-1</strain>
    </source>
</reference>
<organism evidence="1 2">
    <name type="scientific">Methylobacterium nonmethylotrophicum</name>
    <dbReference type="NCBI Taxonomy" id="1141884"/>
    <lineage>
        <taxon>Bacteria</taxon>
        <taxon>Pseudomonadati</taxon>
        <taxon>Pseudomonadota</taxon>
        <taxon>Alphaproteobacteria</taxon>
        <taxon>Hyphomicrobiales</taxon>
        <taxon>Methylobacteriaceae</taxon>
        <taxon>Methylobacterium</taxon>
    </lineage>
</organism>